<dbReference type="SUPFAM" id="SSF52279">
    <property type="entry name" value="Beta-D-glucan exohydrolase, C-terminal domain"/>
    <property type="match status" value="1"/>
</dbReference>
<dbReference type="Gene3D" id="2.60.120.260">
    <property type="entry name" value="Galactose-binding domain-like"/>
    <property type="match status" value="1"/>
</dbReference>
<evidence type="ECO:0000256" key="4">
    <source>
        <dbReference type="ARBA" id="ARBA00022801"/>
    </source>
</evidence>
<dbReference type="InterPro" id="IPR002772">
    <property type="entry name" value="Glyco_hydro_3_C"/>
</dbReference>
<proteinExistence type="inferred from homology"/>
<evidence type="ECO:0000256" key="3">
    <source>
        <dbReference type="ARBA" id="ARBA00012744"/>
    </source>
</evidence>
<dbReference type="InterPro" id="IPR036881">
    <property type="entry name" value="Glyco_hydro_3_C_sf"/>
</dbReference>
<comment type="catalytic activity">
    <reaction evidence="1">
        <text>Hydrolysis of terminal, non-reducing beta-D-glucosyl residues with release of beta-D-glucose.</text>
        <dbReference type="EC" id="3.2.1.21"/>
    </reaction>
</comment>
<dbReference type="Pfam" id="PF07691">
    <property type="entry name" value="PA14"/>
    <property type="match status" value="1"/>
</dbReference>
<name>A0ABR3WG35_9PEZI</name>
<dbReference type="PANTHER" id="PTHR42715">
    <property type="entry name" value="BETA-GLUCOSIDASE"/>
    <property type="match status" value="1"/>
</dbReference>
<evidence type="ECO:0000313" key="9">
    <source>
        <dbReference type="Proteomes" id="UP001586593"/>
    </source>
</evidence>
<dbReference type="Pfam" id="PF01915">
    <property type="entry name" value="Glyco_hydro_3_C"/>
    <property type="match status" value="1"/>
</dbReference>
<evidence type="ECO:0000256" key="2">
    <source>
        <dbReference type="ARBA" id="ARBA00005336"/>
    </source>
</evidence>
<dbReference type="Gene3D" id="3.20.20.300">
    <property type="entry name" value="Glycoside hydrolase, family 3, N-terminal domain"/>
    <property type="match status" value="1"/>
</dbReference>
<keyword evidence="9" id="KW-1185">Reference proteome</keyword>
<evidence type="ECO:0000313" key="8">
    <source>
        <dbReference type="EMBL" id="KAL1860741.1"/>
    </source>
</evidence>
<comment type="similarity">
    <text evidence="2">Belongs to the glycosyl hydrolase 3 family.</text>
</comment>
<gene>
    <name evidence="8" type="ORF">VTK73DRAFT_7200</name>
</gene>
<protein>
    <recommendedName>
        <fullName evidence="3">beta-glucosidase</fullName>
        <ecNumber evidence="3">3.2.1.21</ecNumber>
    </recommendedName>
</protein>
<feature type="domain" description="PA14" evidence="7">
    <location>
        <begin position="77"/>
        <end position="236"/>
    </location>
</feature>
<evidence type="ECO:0000256" key="1">
    <source>
        <dbReference type="ARBA" id="ARBA00000448"/>
    </source>
</evidence>
<keyword evidence="5" id="KW-0119">Carbohydrate metabolism</keyword>
<organism evidence="8 9">
    <name type="scientific">Phialemonium thermophilum</name>
    <dbReference type="NCBI Taxonomy" id="223376"/>
    <lineage>
        <taxon>Eukaryota</taxon>
        <taxon>Fungi</taxon>
        <taxon>Dikarya</taxon>
        <taxon>Ascomycota</taxon>
        <taxon>Pezizomycotina</taxon>
        <taxon>Sordariomycetes</taxon>
        <taxon>Sordariomycetidae</taxon>
        <taxon>Cephalothecales</taxon>
        <taxon>Cephalothecaceae</taxon>
        <taxon>Phialemonium</taxon>
    </lineage>
</organism>
<evidence type="ECO:0000259" key="7">
    <source>
        <dbReference type="PROSITE" id="PS51820"/>
    </source>
</evidence>
<dbReference type="SMART" id="SM01217">
    <property type="entry name" value="Fn3_like"/>
    <property type="match status" value="1"/>
</dbReference>
<keyword evidence="6" id="KW-0326">Glycosidase</keyword>
<dbReference type="PROSITE" id="PS51820">
    <property type="entry name" value="PA14"/>
    <property type="match status" value="1"/>
</dbReference>
<dbReference type="PANTHER" id="PTHR42715:SF3">
    <property type="entry name" value="BETA-GLUCOSIDASE B-RELATED"/>
    <property type="match status" value="1"/>
</dbReference>
<dbReference type="Proteomes" id="UP001586593">
    <property type="component" value="Unassembled WGS sequence"/>
</dbReference>
<dbReference type="InterPro" id="IPR050288">
    <property type="entry name" value="Cellulose_deg_GH3"/>
</dbReference>
<reference evidence="8 9" key="1">
    <citation type="journal article" date="2024" name="Commun. Biol.">
        <title>Comparative genomic analysis of thermophilic fungi reveals convergent evolutionary adaptations and gene losses.</title>
        <authorList>
            <person name="Steindorff A.S."/>
            <person name="Aguilar-Pontes M.V."/>
            <person name="Robinson A.J."/>
            <person name="Andreopoulos B."/>
            <person name="LaButti K."/>
            <person name="Kuo A."/>
            <person name="Mondo S."/>
            <person name="Riley R."/>
            <person name="Otillar R."/>
            <person name="Haridas S."/>
            <person name="Lipzen A."/>
            <person name="Grimwood J."/>
            <person name="Schmutz J."/>
            <person name="Clum A."/>
            <person name="Reid I.D."/>
            <person name="Moisan M.C."/>
            <person name="Butler G."/>
            <person name="Nguyen T.T.M."/>
            <person name="Dewar K."/>
            <person name="Conant G."/>
            <person name="Drula E."/>
            <person name="Henrissat B."/>
            <person name="Hansel C."/>
            <person name="Singer S."/>
            <person name="Hutchinson M.I."/>
            <person name="de Vries R.P."/>
            <person name="Natvig D.O."/>
            <person name="Powell A.J."/>
            <person name="Tsang A."/>
            <person name="Grigoriev I.V."/>
        </authorList>
    </citation>
    <scope>NUCLEOTIDE SEQUENCE [LARGE SCALE GENOMIC DNA]</scope>
    <source>
        <strain evidence="8 9">ATCC 24622</strain>
    </source>
</reference>
<dbReference type="InterPro" id="IPR026891">
    <property type="entry name" value="Fn3-like"/>
</dbReference>
<dbReference type="Gene3D" id="3.40.50.1700">
    <property type="entry name" value="Glycoside hydrolase family 3 C-terminal domain"/>
    <property type="match status" value="1"/>
</dbReference>
<dbReference type="InterPro" id="IPR011658">
    <property type="entry name" value="PA14_dom"/>
</dbReference>
<dbReference type="InterPro" id="IPR037524">
    <property type="entry name" value="PA14/GLEYA"/>
</dbReference>
<evidence type="ECO:0000256" key="6">
    <source>
        <dbReference type="ARBA" id="ARBA00023295"/>
    </source>
</evidence>
<dbReference type="InterPro" id="IPR013783">
    <property type="entry name" value="Ig-like_fold"/>
</dbReference>
<dbReference type="EC" id="3.2.1.21" evidence="3"/>
<accession>A0ABR3WG35</accession>
<dbReference type="EMBL" id="JAZHXJ010000442">
    <property type="protein sequence ID" value="KAL1860741.1"/>
    <property type="molecule type" value="Genomic_DNA"/>
</dbReference>
<keyword evidence="4" id="KW-0378">Hydrolase</keyword>
<sequence length="521" mass="57444">MLPLDPLKKRTYGLMGPAIHHPAGSGGGSADLRPYYLSRPLEAICEVVGEENVKTAVGCRGHLFTPLLVDGITVPGSTESGYLLEWFDGNPEEDPDLTPLHTARSTQAQMYFADSVPRGVPPAYVLRVRTVLTAEKSATLELGLCVIGRGKLSVDGDELIDLWTQHPEKTLPTPMFDQSSMEVVAELDVEAGRRYAISILLKNEGAVPGVGALQAGGLRVGCYEKVDPARALREAIELARQVDVPIVVAGLNADYESEAVDRTTLALPPAVDELIAEVLQANPNTIVVTQAGSPIAMPWLDRASTLVHAWFGGQETGHAMADVLFGRSNPSGRLSVSFPKRLEDTPAFLTWGKTDRHMFYGEGVFLGYRYYEKLKNPPLFYFGYGLSYTTFEYAHLTVPESVRFDDPLDRASFEVTVDVSNTGGHDGWEIVQVYVADRQCSVLRPVKELKGFAKVWIERSTTATVRVALDKYALSFWSEEEDRWVAEKGVFEVIVARSADPDDEVLRQEFRLEEDFSWSGL</sequence>
<dbReference type="Gene3D" id="2.60.40.10">
    <property type="entry name" value="Immunoglobulins"/>
    <property type="match status" value="1"/>
</dbReference>
<dbReference type="InterPro" id="IPR036962">
    <property type="entry name" value="Glyco_hydro_3_N_sf"/>
</dbReference>
<dbReference type="Pfam" id="PF14310">
    <property type="entry name" value="Fn3-like"/>
    <property type="match status" value="1"/>
</dbReference>
<comment type="caution">
    <text evidence="8">The sequence shown here is derived from an EMBL/GenBank/DDBJ whole genome shotgun (WGS) entry which is preliminary data.</text>
</comment>
<evidence type="ECO:0000256" key="5">
    <source>
        <dbReference type="ARBA" id="ARBA00023277"/>
    </source>
</evidence>